<organism evidence="1 2">
    <name type="scientific">Engystomops pustulosus</name>
    <name type="common">Tungara frog</name>
    <name type="synonym">Physalaemus pustulosus</name>
    <dbReference type="NCBI Taxonomy" id="76066"/>
    <lineage>
        <taxon>Eukaryota</taxon>
        <taxon>Metazoa</taxon>
        <taxon>Chordata</taxon>
        <taxon>Craniata</taxon>
        <taxon>Vertebrata</taxon>
        <taxon>Euteleostomi</taxon>
        <taxon>Amphibia</taxon>
        <taxon>Batrachia</taxon>
        <taxon>Anura</taxon>
        <taxon>Neobatrachia</taxon>
        <taxon>Hyloidea</taxon>
        <taxon>Leptodactylidae</taxon>
        <taxon>Leiuperinae</taxon>
        <taxon>Engystomops</taxon>
    </lineage>
</organism>
<comment type="caution">
    <text evidence="1">The sequence shown here is derived from an EMBL/GenBank/DDBJ whole genome shotgun (WGS) entry which is preliminary data.</text>
</comment>
<gene>
    <name evidence="1" type="ORF">GDO81_022563</name>
</gene>
<keyword evidence="2" id="KW-1185">Reference proteome</keyword>
<dbReference type="EMBL" id="WNYA01000242">
    <property type="protein sequence ID" value="KAG8549124.1"/>
    <property type="molecule type" value="Genomic_DNA"/>
</dbReference>
<name>A0AAV6ZID4_ENGPU</name>
<protein>
    <submittedName>
        <fullName evidence="1">Uncharacterized protein</fullName>
    </submittedName>
</protein>
<reference evidence="1" key="1">
    <citation type="thesis" date="2020" institute="ProQuest LLC" country="789 East Eisenhower Parkway, Ann Arbor, MI, USA">
        <title>Comparative Genomics and Chromosome Evolution.</title>
        <authorList>
            <person name="Mudd A.B."/>
        </authorList>
    </citation>
    <scope>NUCLEOTIDE SEQUENCE</scope>
    <source>
        <strain evidence="1">237g6f4</strain>
        <tissue evidence="1">Blood</tissue>
    </source>
</reference>
<dbReference type="AlphaFoldDB" id="A0AAV6ZID4"/>
<evidence type="ECO:0000313" key="2">
    <source>
        <dbReference type="Proteomes" id="UP000824782"/>
    </source>
</evidence>
<accession>A0AAV6ZID4</accession>
<dbReference type="Proteomes" id="UP000824782">
    <property type="component" value="Unassembled WGS sequence"/>
</dbReference>
<evidence type="ECO:0000313" key="1">
    <source>
        <dbReference type="EMBL" id="KAG8549124.1"/>
    </source>
</evidence>
<proteinExistence type="predicted"/>
<sequence>MSENDPDQDTTINNILMAVQIGANVFGLGEGQIRGWHRFSFYKCFGVRGSDEDPHKSLITKLATERKIHPSHKGI</sequence>